<reference evidence="2" key="1">
    <citation type="journal article" date="2021" name="Proc. Natl. Acad. Sci. U.S.A.">
        <title>A Catalog of Tens of Thousands of Viruses from Human Metagenomes Reveals Hidden Associations with Chronic Diseases.</title>
        <authorList>
            <person name="Tisza M.J."/>
            <person name="Buck C.B."/>
        </authorList>
    </citation>
    <scope>NUCLEOTIDE SEQUENCE</scope>
    <source>
        <strain evidence="2">CtLeG9</strain>
    </source>
</reference>
<feature type="domain" description="DNA circulation N-terminal" evidence="1">
    <location>
        <begin position="3"/>
        <end position="84"/>
    </location>
</feature>
<evidence type="ECO:0000313" key="2">
    <source>
        <dbReference type="EMBL" id="DAF42481.1"/>
    </source>
</evidence>
<dbReference type="InterPro" id="IPR009826">
    <property type="entry name" value="DNA_circ_N"/>
</dbReference>
<dbReference type="Pfam" id="PF07157">
    <property type="entry name" value="DNA_circ_N"/>
    <property type="match status" value="1"/>
</dbReference>
<sequence length="397" mass="43901">MALREASFKGAAFHVEETSGQFGRRTVLHEYPFRDLPYGEDLGRAARRFDMTAFFINVDEYQAFIDACESEGAGTLIHPFFGKAYVQLENSADVRYPRAEGGRYSVQLTFVEAGENTEPDATEDAGGLLDAAVDDALEIVGADFADKWLADVTDWLDIAEGRLNQVYDYLEGFLSAVEFGKSQLSRLTLGSFLSRPLDLFYRIRGLIRSAAAAIRPFSIRNSAGYAIASQQAFQTDYRQNTLLGTLRGEVRQAAWTVNAVGTDLQQMPPSLAEMVRQTAVLEQVRLLAFEDYDSRTDLAAARSRALTALDKEIFAASPTVYRALEAVRTQAVAAVEARIPTLREMRVLETKTTMPALVLAWTVNGSIEAADDIVARNKVRHPCFVPPGKVEVMRDGK</sequence>
<dbReference type="EMBL" id="BK032495">
    <property type="protein sequence ID" value="DAF42481.1"/>
    <property type="molecule type" value="Genomic_DNA"/>
</dbReference>
<name>A0A8S5RV29_9CAUD</name>
<evidence type="ECO:0000259" key="1">
    <source>
        <dbReference type="Pfam" id="PF07157"/>
    </source>
</evidence>
<accession>A0A8S5RV29</accession>
<proteinExistence type="predicted"/>
<organism evidence="2">
    <name type="scientific">Siphoviridae sp. ctLeG9</name>
    <dbReference type="NCBI Taxonomy" id="2827848"/>
    <lineage>
        <taxon>Viruses</taxon>
        <taxon>Duplodnaviria</taxon>
        <taxon>Heunggongvirae</taxon>
        <taxon>Uroviricota</taxon>
        <taxon>Caudoviricetes</taxon>
    </lineage>
</organism>
<protein>
    <submittedName>
        <fullName evidence="2">DNA circularization protein</fullName>
    </submittedName>
</protein>